<gene>
    <name evidence="2" type="ORF">BFS30_08205</name>
</gene>
<proteinExistence type="predicted"/>
<dbReference type="SUPFAM" id="SSF53448">
    <property type="entry name" value="Nucleotide-diphospho-sugar transferases"/>
    <property type="match status" value="1"/>
</dbReference>
<evidence type="ECO:0000313" key="3">
    <source>
        <dbReference type="Proteomes" id="UP000094313"/>
    </source>
</evidence>
<accession>A0A1D7QEP1</accession>
<dbReference type="InterPro" id="IPR029044">
    <property type="entry name" value="Nucleotide-diphossugar_trans"/>
</dbReference>
<protein>
    <recommendedName>
        <fullName evidence="4">Glycosyl transferase family 2</fullName>
    </recommendedName>
</protein>
<dbReference type="EMBL" id="CP017141">
    <property type="protein sequence ID" value="AOM77151.1"/>
    <property type="molecule type" value="Genomic_DNA"/>
</dbReference>
<feature type="transmembrane region" description="Helical" evidence="1">
    <location>
        <begin position="260"/>
        <end position="280"/>
    </location>
</feature>
<sequence length="317" mass="36449">MIVFFYTVLVFLVLRFSVTLFNFLSNPKIGNYGRRFTDPVSIIIKVEKEQAEAGELLASIDAQDYTNLQIIIQSVDTPCSMAEVTGDYFLFLDANTNLKNGFIHSLVYRMKVFNLALLSVIPTQKNTGFLANCVFPLSDFVLLNLFPLRLVRLVNHSIFATVNKSCMFFDAEMYRQFKWHKKTTRPLEIVRMIKQERLKADILLGNKLICIEERQSESDFYLFGKRLMMNFNNHALVAFLYLVLVIGGPVVMVIELEPVFLVLPFGLIFLSRIMTSFLSAQKPVLNIILHPFQMLALFLLLVGQAWNKMFSLVTEKK</sequence>
<dbReference type="Proteomes" id="UP000094313">
    <property type="component" value="Chromosome"/>
</dbReference>
<name>A0A1D7QEP1_9SPHI</name>
<keyword evidence="1" id="KW-0472">Membrane</keyword>
<evidence type="ECO:0008006" key="4">
    <source>
        <dbReference type="Google" id="ProtNLM"/>
    </source>
</evidence>
<dbReference type="KEGG" id="psty:BFS30_08205"/>
<feature type="transmembrane region" description="Helical" evidence="1">
    <location>
        <begin position="287"/>
        <end position="306"/>
    </location>
</feature>
<feature type="transmembrane region" description="Helical" evidence="1">
    <location>
        <begin position="6"/>
        <end position="25"/>
    </location>
</feature>
<dbReference type="OrthoDB" id="9800276at2"/>
<dbReference type="RefSeq" id="WP_069378844.1">
    <property type="nucleotide sequence ID" value="NZ_CP017141.1"/>
</dbReference>
<dbReference type="AlphaFoldDB" id="A0A1D7QEP1"/>
<keyword evidence="3" id="KW-1185">Reference proteome</keyword>
<keyword evidence="1" id="KW-0812">Transmembrane</keyword>
<evidence type="ECO:0000256" key="1">
    <source>
        <dbReference type="SAM" id="Phobius"/>
    </source>
</evidence>
<keyword evidence="1" id="KW-1133">Transmembrane helix</keyword>
<organism evidence="2 3">
    <name type="scientific">Pedobacter steynii</name>
    <dbReference type="NCBI Taxonomy" id="430522"/>
    <lineage>
        <taxon>Bacteria</taxon>
        <taxon>Pseudomonadati</taxon>
        <taxon>Bacteroidota</taxon>
        <taxon>Sphingobacteriia</taxon>
        <taxon>Sphingobacteriales</taxon>
        <taxon>Sphingobacteriaceae</taxon>
        <taxon>Pedobacter</taxon>
    </lineage>
</organism>
<reference evidence="2 3" key="1">
    <citation type="submission" date="2016-08" db="EMBL/GenBank/DDBJ databases">
        <authorList>
            <person name="Seilhamer J.J."/>
        </authorList>
    </citation>
    <scope>NUCLEOTIDE SEQUENCE [LARGE SCALE GENOMIC DNA]</scope>
    <source>
        <strain evidence="2 3">DX4</strain>
    </source>
</reference>
<feature type="transmembrane region" description="Helical" evidence="1">
    <location>
        <begin position="235"/>
        <end position="254"/>
    </location>
</feature>
<evidence type="ECO:0000313" key="2">
    <source>
        <dbReference type="EMBL" id="AOM77151.1"/>
    </source>
</evidence>